<accession>A0A2P2QGS6</accession>
<evidence type="ECO:0000313" key="2">
    <source>
        <dbReference type="EMBL" id="MBX66146.1"/>
    </source>
</evidence>
<keyword evidence="1" id="KW-0812">Transmembrane</keyword>
<dbReference type="AlphaFoldDB" id="A0A2P2QGS6"/>
<reference evidence="2" key="1">
    <citation type="submission" date="2018-02" db="EMBL/GenBank/DDBJ databases">
        <title>Rhizophora mucronata_Transcriptome.</title>
        <authorList>
            <person name="Meera S.P."/>
            <person name="Sreeshan A."/>
            <person name="Augustine A."/>
        </authorList>
    </citation>
    <scope>NUCLEOTIDE SEQUENCE</scope>
    <source>
        <tissue evidence="2">Leaf</tissue>
    </source>
</reference>
<name>A0A2P2QGS6_RHIMU</name>
<keyword evidence="1" id="KW-1133">Transmembrane helix</keyword>
<dbReference type="EMBL" id="GGEC01085662">
    <property type="protein sequence ID" value="MBX66146.1"/>
    <property type="molecule type" value="Transcribed_RNA"/>
</dbReference>
<proteinExistence type="predicted"/>
<feature type="transmembrane region" description="Helical" evidence="1">
    <location>
        <begin position="6"/>
        <end position="26"/>
    </location>
</feature>
<evidence type="ECO:0000256" key="1">
    <source>
        <dbReference type="SAM" id="Phobius"/>
    </source>
</evidence>
<organism evidence="2">
    <name type="scientific">Rhizophora mucronata</name>
    <name type="common">Asiatic mangrove</name>
    <dbReference type="NCBI Taxonomy" id="61149"/>
    <lineage>
        <taxon>Eukaryota</taxon>
        <taxon>Viridiplantae</taxon>
        <taxon>Streptophyta</taxon>
        <taxon>Embryophyta</taxon>
        <taxon>Tracheophyta</taxon>
        <taxon>Spermatophyta</taxon>
        <taxon>Magnoliopsida</taxon>
        <taxon>eudicotyledons</taxon>
        <taxon>Gunneridae</taxon>
        <taxon>Pentapetalae</taxon>
        <taxon>rosids</taxon>
        <taxon>fabids</taxon>
        <taxon>Malpighiales</taxon>
        <taxon>Rhizophoraceae</taxon>
        <taxon>Rhizophora</taxon>
    </lineage>
</organism>
<protein>
    <submittedName>
        <fullName evidence="2">Uncharacterized protein</fullName>
    </submittedName>
</protein>
<keyword evidence="1" id="KW-0472">Membrane</keyword>
<sequence length="44" mass="5084">MLVLYMAYIGFIVMTFSSLVFISCLLPDCNDFKYCIFDSLPFTT</sequence>